<evidence type="ECO:0000313" key="2">
    <source>
        <dbReference type="Proteomes" id="UP000250796"/>
    </source>
</evidence>
<gene>
    <name evidence="1" type="ORF">MESINF_2376</name>
</gene>
<organism evidence="1 2">
    <name type="scientific">Mesotoga infera</name>
    <dbReference type="NCBI Taxonomy" id="1236046"/>
    <lineage>
        <taxon>Bacteria</taxon>
        <taxon>Thermotogati</taxon>
        <taxon>Thermotogota</taxon>
        <taxon>Thermotogae</taxon>
        <taxon>Kosmotogales</taxon>
        <taxon>Kosmotogaceae</taxon>
        <taxon>Mesotoga</taxon>
    </lineage>
</organism>
<dbReference type="KEGG" id="minf:MESINF_2376"/>
<dbReference type="EMBL" id="LS974202">
    <property type="protein sequence ID" value="SSC13816.1"/>
    <property type="molecule type" value="Genomic_DNA"/>
</dbReference>
<protein>
    <submittedName>
        <fullName evidence="1">Uncharacterized protein</fullName>
    </submittedName>
</protein>
<sequence length="47" mass="5371">MPHEAWLAKPPYSSIASGANEGCHFFIDRQIMIKLSIEKERRGLRVS</sequence>
<evidence type="ECO:0000313" key="1">
    <source>
        <dbReference type="EMBL" id="SSC13816.1"/>
    </source>
</evidence>
<proteinExistence type="predicted"/>
<keyword evidence="2" id="KW-1185">Reference proteome</keyword>
<dbReference type="Proteomes" id="UP000250796">
    <property type="component" value="Chromosome MESINF"/>
</dbReference>
<accession>A0A7Z7LGT4</accession>
<reference evidence="1 2" key="1">
    <citation type="submission" date="2017-01" db="EMBL/GenBank/DDBJ databases">
        <authorList>
            <person name="Erauso G."/>
        </authorList>
    </citation>
    <scope>NUCLEOTIDE SEQUENCE [LARGE SCALE GENOMIC DNA]</scope>
    <source>
        <strain evidence="1">MESINF1</strain>
    </source>
</reference>
<name>A0A7Z7LGT4_9BACT</name>
<dbReference type="AlphaFoldDB" id="A0A7Z7LGT4"/>